<sequence length="195" mass="22793">MNSLSNDVITLLNQKQKAAFEVIFNLYYPRLVCFAQEYVSFEVARNLVQDAFLSFWEKNPHVISESQLQSYLYTTVKNSCISRLRHEKIKKKFVEESERKIQKHLYISALENLDTSTIAFQEIETIIERTLAELPPRCREVFILSRFEGKKNHEVAGELNISQKAVEAQITKALKIFRVALKDFLPIVAYLLYIR</sequence>
<dbReference type="PANTHER" id="PTHR43133">
    <property type="entry name" value="RNA POLYMERASE ECF-TYPE SIGMA FACTO"/>
    <property type="match status" value="1"/>
</dbReference>
<keyword evidence="2" id="KW-0805">Transcription regulation</keyword>
<accession>A0A6I6JUZ9</accession>
<keyword evidence="4" id="KW-0804">Transcription</keyword>
<dbReference type="GO" id="GO:0003677">
    <property type="term" value="F:DNA binding"/>
    <property type="evidence" value="ECO:0007669"/>
    <property type="project" value="InterPro"/>
</dbReference>
<dbReference type="AlphaFoldDB" id="A0A6I6JUZ9"/>
<evidence type="ECO:0000256" key="2">
    <source>
        <dbReference type="ARBA" id="ARBA00023015"/>
    </source>
</evidence>
<name>A0A6I6JUZ9_9BACT</name>
<keyword evidence="3" id="KW-0731">Sigma factor</keyword>
<dbReference type="Proteomes" id="UP000428260">
    <property type="component" value="Chromosome"/>
</dbReference>
<dbReference type="GO" id="GO:0006352">
    <property type="term" value="P:DNA-templated transcription initiation"/>
    <property type="evidence" value="ECO:0007669"/>
    <property type="project" value="InterPro"/>
</dbReference>
<evidence type="ECO:0000256" key="3">
    <source>
        <dbReference type="ARBA" id="ARBA00023082"/>
    </source>
</evidence>
<dbReference type="Pfam" id="PF04542">
    <property type="entry name" value="Sigma70_r2"/>
    <property type="match status" value="1"/>
</dbReference>
<dbReference type="NCBIfam" id="TIGR02937">
    <property type="entry name" value="sigma70-ECF"/>
    <property type="match status" value="1"/>
</dbReference>
<dbReference type="Pfam" id="PF08281">
    <property type="entry name" value="Sigma70_r4_2"/>
    <property type="match status" value="1"/>
</dbReference>
<dbReference type="InterPro" id="IPR007627">
    <property type="entry name" value="RNA_pol_sigma70_r2"/>
</dbReference>
<dbReference type="PANTHER" id="PTHR43133:SF46">
    <property type="entry name" value="RNA POLYMERASE SIGMA-70 FACTOR ECF SUBFAMILY"/>
    <property type="match status" value="1"/>
</dbReference>
<dbReference type="InterPro" id="IPR014327">
    <property type="entry name" value="RNA_pol_sigma70_bacteroid"/>
</dbReference>
<dbReference type="SUPFAM" id="SSF88946">
    <property type="entry name" value="Sigma2 domain of RNA polymerase sigma factors"/>
    <property type="match status" value="1"/>
</dbReference>
<dbReference type="EMBL" id="CP046401">
    <property type="protein sequence ID" value="QGY46955.1"/>
    <property type="molecule type" value="Genomic_DNA"/>
</dbReference>
<keyword evidence="8" id="KW-1185">Reference proteome</keyword>
<dbReference type="InterPro" id="IPR039425">
    <property type="entry name" value="RNA_pol_sigma-70-like"/>
</dbReference>
<dbReference type="InterPro" id="IPR013325">
    <property type="entry name" value="RNA_pol_sigma_r2"/>
</dbReference>
<dbReference type="KEGG" id="mcos:GM418_25830"/>
<evidence type="ECO:0000313" key="8">
    <source>
        <dbReference type="Proteomes" id="UP000428260"/>
    </source>
</evidence>
<feature type="domain" description="RNA polymerase sigma factor 70 region 4 type 2" evidence="6">
    <location>
        <begin position="126"/>
        <end position="175"/>
    </location>
</feature>
<comment type="similarity">
    <text evidence="1">Belongs to the sigma-70 factor family. ECF subfamily.</text>
</comment>
<dbReference type="InterPro" id="IPR013249">
    <property type="entry name" value="RNA_pol_sigma70_r4_t2"/>
</dbReference>
<gene>
    <name evidence="7" type="ORF">GM418_25830</name>
</gene>
<dbReference type="Gene3D" id="1.10.10.10">
    <property type="entry name" value="Winged helix-like DNA-binding domain superfamily/Winged helix DNA-binding domain"/>
    <property type="match status" value="1"/>
</dbReference>
<dbReference type="SUPFAM" id="SSF88659">
    <property type="entry name" value="Sigma3 and sigma4 domains of RNA polymerase sigma factors"/>
    <property type="match status" value="1"/>
</dbReference>
<feature type="domain" description="RNA polymerase sigma-70 region 2" evidence="5">
    <location>
        <begin position="24"/>
        <end position="88"/>
    </location>
</feature>
<evidence type="ECO:0000256" key="4">
    <source>
        <dbReference type="ARBA" id="ARBA00023163"/>
    </source>
</evidence>
<evidence type="ECO:0000259" key="6">
    <source>
        <dbReference type="Pfam" id="PF08281"/>
    </source>
</evidence>
<evidence type="ECO:0000259" key="5">
    <source>
        <dbReference type="Pfam" id="PF04542"/>
    </source>
</evidence>
<dbReference type="RefSeq" id="WP_158870348.1">
    <property type="nucleotide sequence ID" value="NZ_CP046401.1"/>
</dbReference>
<dbReference type="GO" id="GO:0016987">
    <property type="term" value="F:sigma factor activity"/>
    <property type="evidence" value="ECO:0007669"/>
    <property type="project" value="UniProtKB-KW"/>
</dbReference>
<dbReference type="NCBIfam" id="TIGR02985">
    <property type="entry name" value="Sig70_bacteroi1"/>
    <property type="match status" value="1"/>
</dbReference>
<evidence type="ECO:0000256" key="1">
    <source>
        <dbReference type="ARBA" id="ARBA00010641"/>
    </source>
</evidence>
<dbReference type="InterPro" id="IPR014284">
    <property type="entry name" value="RNA_pol_sigma-70_dom"/>
</dbReference>
<proteinExistence type="inferred from homology"/>
<dbReference type="Gene3D" id="1.10.1740.10">
    <property type="match status" value="1"/>
</dbReference>
<reference evidence="7 8" key="1">
    <citation type="submission" date="2019-11" db="EMBL/GenBank/DDBJ databases">
        <authorList>
            <person name="Zheng R.K."/>
            <person name="Sun C.M."/>
        </authorList>
    </citation>
    <scope>NUCLEOTIDE SEQUENCE [LARGE SCALE GENOMIC DNA]</scope>
    <source>
        <strain evidence="7 8">WC007</strain>
    </source>
</reference>
<organism evidence="7 8">
    <name type="scientific">Maribellus comscasis</name>
    <dbReference type="NCBI Taxonomy" id="2681766"/>
    <lineage>
        <taxon>Bacteria</taxon>
        <taxon>Pseudomonadati</taxon>
        <taxon>Bacteroidota</taxon>
        <taxon>Bacteroidia</taxon>
        <taxon>Marinilabiliales</taxon>
        <taxon>Prolixibacteraceae</taxon>
        <taxon>Maribellus</taxon>
    </lineage>
</organism>
<dbReference type="InterPro" id="IPR013324">
    <property type="entry name" value="RNA_pol_sigma_r3/r4-like"/>
</dbReference>
<protein>
    <submittedName>
        <fullName evidence="7">RNA polymerase sigma-70 factor</fullName>
    </submittedName>
</protein>
<dbReference type="InterPro" id="IPR036388">
    <property type="entry name" value="WH-like_DNA-bd_sf"/>
</dbReference>
<evidence type="ECO:0000313" key="7">
    <source>
        <dbReference type="EMBL" id="QGY46955.1"/>
    </source>
</evidence>